<evidence type="ECO:0000313" key="3">
    <source>
        <dbReference type="Proteomes" id="UP001283361"/>
    </source>
</evidence>
<evidence type="ECO:0000313" key="2">
    <source>
        <dbReference type="EMBL" id="KAK3774388.1"/>
    </source>
</evidence>
<gene>
    <name evidence="2" type="ORF">RRG08_049043</name>
</gene>
<dbReference type="Proteomes" id="UP001283361">
    <property type="component" value="Unassembled WGS sequence"/>
</dbReference>
<reference evidence="2" key="1">
    <citation type="journal article" date="2023" name="G3 (Bethesda)">
        <title>A reference genome for the long-term kleptoplast-retaining sea slug Elysia crispata morphotype clarki.</title>
        <authorList>
            <person name="Eastman K.E."/>
            <person name="Pendleton A.L."/>
            <person name="Shaikh M.A."/>
            <person name="Suttiyut T."/>
            <person name="Ogas R."/>
            <person name="Tomko P."/>
            <person name="Gavelis G."/>
            <person name="Widhalm J.R."/>
            <person name="Wisecaver J.H."/>
        </authorList>
    </citation>
    <scope>NUCLEOTIDE SEQUENCE</scope>
    <source>
        <strain evidence="2">ECLA1</strain>
    </source>
</reference>
<protein>
    <submittedName>
        <fullName evidence="2">Uncharacterized protein</fullName>
    </submittedName>
</protein>
<dbReference type="AlphaFoldDB" id="A0AAE1DM20"/>
<sequence length="140" mass="15425">MDNIETITRHRDLALDASPGRDVTVPQIRAPGIRTLIFERSPESMTSLDPATPEFIPGIPYRQNFQEAAPESRVRSHTSYARYLYARPLNFGNISVPSEQHDREPAVSTSSIAADHAQEGTGAGQQDLKLRGVGASRGRR</sequence>
<proteinExistence type="predicted"/>
<organism evidence="2 3">
    <name type="scientific">Elysia crispata</name>
    <name type="common">lettuce slug</name>
    <dbReference type="NCBI Taxonomy" id="231223"/>
    <lineage>
        <taxon>Eukaryota</taxon>
        <taxon>Metazoa</taxon>
        <taxon>Spiralia</taxon>
        <taxon>Lophotrochozoa</taxon>
        <taxon>Mollusca</taxon>
        <taxon>Gastropoda</taxon>
        <taxon>Heterobranchia</taxon>
        <taxon>Euthyneura</taxon>
        <taxon>Panpulmonata</taxon>
        <taxon>Sacoglossa</taxon>
        <taxon>Placobranchoidea</taxon>
        <taxon>Plakobranchidae</taxon>
        <taxon>Elysia</taxon>
    </lineage>
</organism>
<name>A0AAE1DM20_9GAST</name>
<keyword evidence="3" id="KW-1185">Reference proteome</keyword>
<accession>A0AAE1DM20</accession>
<evidence type="ECO:0000256" key="1">
    <source>
        <dbReference type="SAM" id="MobiDB-lite"/>
    </source>
</evidence>
<dbReference type="EMBL" id="JAWDGP010003424">
    <property type="protein sequence ID" value="KAK3774388.1"/>
    <property type="molecule type" value="Genomic_DNA"/>
</dbReference>
<feature type="region of interest" description="Disordered" evidence="1">
    <location>
        <begin position="95"/>
        <end position="140"/>
    </location>
</feature>
<comment type="caution">
    <text evidence="2">The sequence shown here is derived from an EMBL/GenBank/DDBJ whole genome shotgun (WGS) entry which is preliminary data.</text>
</comment>